<feature type="compositionally biased region" description="Basic residues" evidence="5">
    <location>
        <begin position="1"/>
        <end position="27"/>
    </location>
</feature>
<feature type="region of interest" description="Disordered" evidence="5">
    <location>
        <begin position="1"/>
        <end position="82"/>
    </location>
</feature>
<dbReference type="InterPro" id="IPR045230">
    <property type="entry name" value="MBS1/2-like"/>
</dbReference>
<dbReference type="InterPro" id="IPR026939">
    <property type="entry name" value="ZNF706/At2g23090_sf"/>
</dbReference>
<dbReference type="PANTHER" id="PTHR21213">
    <property type="entry name" value="GEO09665P1-RELATED"/>
    <property type="match status" value="1"/>
</dbReference>
<reference evidence="6" key="1">
    <citation type="submission" date="2019-03" db="UniProtKB">
        <authorList>
            <consortium name="Ensembl"/>
        </authorList>
    </citation>
    <scope>IDENTIFICATION</scope>
</reference>
<keyword evidence="4" id="KW-0539">Nucleus</keyword>
<evidence type="ECO:0000256" key="3">
    <source>
        <dbReference type="ARBA" id="ARBA00022490"/>
    </source>
</evidence>
<dbReference type="GO" id="GO:0005737">
    <property type="term" value="C:cytoplasm"/>
    <property type="evidence" value="ECO:0007669"/>
    <property type="project" value="UniProtKB-SubCell"/>
</dbReference>
<dbReference type="Gene3D" id="4.10.1050.10">
    <property type="entry name" value="At2g23090-like"/>
    <property type="match status" value="1"/>
</dbReference>
<evidence type="ECO:0000256" key="4">
    <source>
        <dbReference type="ARBA" id="ARBA00023242"/>
    </source>
</evidence>
<evidence type="ECO:0000256" key="5">
    <source>
        <dbReference type="SAM" id="MobiDB-lite"/>
    </source>
</evidence>
<evidence type="ECO:0000313" key="6">
    <source>
        <dbReference type="Ensembl" id="ENSUMAP00000002118"/>
    </source>
</evidence>
<protein>
    <submittedName>
        <fullName evidence="6">Uncharacterized protein</fullName>
    </submittedName>
</protein>
<dbReference type="AlphaFoldDB" id="A0A452T2T1"/>
<organism evidence="6">
    <name type="scientific">Ursus maritimus</name>
    <name type="common">Polar bear</name>
    <name type="synonym">Thalarctos maritimus</name>
    <dbReference type="NCBI Taxonomy" id="29073"/>
    <lineage>
        <taxon>Eukaryota</taxon>
        <taxon>Metazoa</taxon>
        <taxon>Chordata</taxon>
        <taxon>Craniata</taxon>
        <taxon>Vertebrata</taxon>
        <taxon>Euteleostomi</taxon>
        <taxon>Mammalia</taxon>
        <taxon>Eutheria</taxon>
        <taxon>Laurasiatheria</taxon>
        <taxon>Carnivora</taxon>
        <taxon>Caniformia</taxon>
        <taxon>Ursidae</taxon>
        <taxon>Ursus</taxon>
    </lineage>
</organism>
<dbReference type="GeneTree" id="ENSGT00950000186116"/>
<name>A0A452T2T1_URSMA</name>
<keyword evidence="3" id="KW-0963">Cytoplasm</keyword>
<accession>A0A452T2T1</accession>
<dbReference type="GO" id="GO:0005634">
    <property type="term" value="C:nucleus"/>
    <property type="evidence" value="ECO:0007669"/>
    <property type="project" value="UniProtKB-SubCell"/>
</dbReference>
<dbReference type="PANTHER" id="PTHR21213:SF0">
    <property type="entry name" value="ZINC FINGER PROTEIN 706"/>
    <property type="match status" value="1"/>
</dbReference>
<dbReference type="Ensembl" id="ENSUMAT00000002629.1">
    <property type="protein sequence ID" value="ENSUMAP00000002118.1"/>
    <property type="gene ID" value="ENSUMAG00000001909.1"/>
</dbReference>
<dbReference type="SUPFAM" id="SSF118359">
    <property type="entry name" value="Expressed protein At2g23090/F21P24.15"/>
    <property type="match status" value="1"/>
</dbReference>
<evidence type="ECO:0000256" key="1">
    <source>
        <dbReference type="ARBA" id="ARBA00004123"/>
    </source>
</evidence>
<comment type="subcellular location">
    <subcellularLocation>
        <location evidence="2">Cytoplasm</location>
    </subcellularLocation>
    <subcellularLocation>
        <location evidence="1">Nucleus</location>
    </subcellularLocation>
</comment>
<sequence>KLKKKKKLQSQQKHAKKQARPKKKGHNQKPVAKAAFVSARTVCTTRTPGPETFPQPFESKHPKTRLPPELADGSDREHRVNS</sequence>
<evidence type="ECO:0000256" key="2">
    <source>
        <dbReference type="ARBA" id="ARBA00004496"/>
    </source>
</evidence>
<feature type="compositionally biased region" description="Basic and acidic residues" evidence="5">
    <location>
        <begin position="73"/>
        <end position="82"/>
    </location>
</feature>
<proteinExistence type="predicted"/>